<evidence type="ECO:0000313" key="6">
    <source>
        <dbReference type="EMBL" id="KAK9841452.1"/>
    </source>
</evidence>
<comment type="caution">
    <text evidence="6">The sequence shown here is derived from an EMBL/GenBank/DDBJ whole genome shotgun (WGS) entry which is preliminary data.</text>
</comment>
<dbReference type="GO" id="GO:0016020">
    <property type="term" value="C:membrane"/>
    <property type="evidence" value="ECO:0007669"/>
    <property type="project" value="UniProtKB-SubCell"/>
</dbReference>
<keyword evidence="4" id="KW-0472">Membrane</keyword>
<evidence type="ECO:0000256" key="4">
    <source>
        <dbReference type="ARBA" id="ARBA00023136"/>
    </source>
</evidence>
<dbReference type="Proteomes" id="UP001438707">
    <property type="component" value="Unassembled WGS sequence"/>
</dbReference>
<keyword evidence="2" id="KW-0328">Glycosyltransferase</keyword>
<sequence length="419" mass="47628">MFVMRGDNAHDWLWGRWLLQAADKYPTISAFRAAECSQQGDQCTCNRQLVQQLVHDCSSESKRLPSRKQHLFSIYTHPSPSYAGFPKGSTFAGTIVDNRIQVIWGSHTMISATRLLLTAALAEPFNQRFVLLGDTAIPLYSPLVTYHQLMTEEKSRVDACGPHGGFHEVNDWRWHDSMAKGTGLQREHWRKSSQWFSLLRHHAEMAATDAEVNAAFETHCYFGSDHEDPSQVDRSCVSDEHYIPTLLAFKNESSQTDCHGELVKATWPGTVPHPVSWTPSDISADFIETQRMNVQECSSHRNTSRAVEMRFTSLADVCSMASQSTEYPPLDQRCPMFARKFPFPTAAKIQALYTNCSSKLSILFSPQEEDSSEGRCDLSSVGTLRRRQSRMQLRRLQSMRRVGRKISRSLFSLVRLRLT</sequence>
<dbReference type="Pfam" id="PF02485">
    <property type="entry name" value="Branch"/>
    <property type="match status" value="1"/>
</dbReference>
<gene>
    <name evidence="6" type="ORF">WJX74_006045</name>
</gene>
<dbReference type="InterPro" id="IPR044174">
    <property type="entry name" value="BC10-like"/>
</dbReference>
<keyword evidence="5" id="KW-0325">Glycoprotein</keyword>
<evidence type="ECO:0000256" key="3">
    <source>
        <dbReference type="ARBA" id="ARBA00022679"/>
    </source>
</evidence>
<reference evidence="6 7" key="1">
    <citation type="journal article" date="2024" name="Nat. Commun.">
        <title>Phylogenomics reveals the evolutionary origins of lichenization in chlorophyte algae.</title>
        <authorList>
            <person name="Puginier C."/>
            <person name="Libourel C."/>
            <person name="Otte J."/>
            <person name="Skaloud P."/>
            <person name="Haon M."/>
            <person name="Grisel S."/>
            <person name="Petersen M."/>
            <person name="Berrin J.G."/>
            <person name="Delaux P.M."/>
            <person name="Dal Grande F."/>
            <person name="Keller J."/>
        </authorList>
    </citation>
    <scope>NUCLEOTIDE SEQUENCE [LARGE SCALE GENOMIC DNA]</scope>
    <source>
        <strain evidence="6 7">SAG 2145</strain>
    </source>
</reference>
<dbReference type="AlphaFoldDB" id="A0AAW1S665"/>
<evidence type="ECO:0000256" key="2">
    <source>
        <dbReference type="ARBA" id="ARBA00022676"/>
    </source>
</evidence>
<keyword evidence="3" id="KW-0808">Transferase</keyword>
<evidence type="ECO:0000313" key="7">
    <source>
        <dbReference type="Proteomes" id="UP001438707"/>
    </source>
</evidence>
<evidence type="ECO:0000256" key="5">
    <source>
        <dbReference type="ARBA" id="ARBA00023180"/>
    </source>
</evidence>
<dbReference type="EMBL" id="JALJOS010000003">
    <property type="protein sequence ID" value="KAK9841452.1"/>
    <property type="molecule type" value="Genomic_DNA"/>
</dbReference>
<proteinExistence type="predicted"/>
<name>A0AAW1S665_9CHLO</name>
<dbReference type="InterPro" id="IPR003406">
    <property type="entry name" value="Glyco_trans_14"/>
</dbReference>
<dbReference type="GO" id="GO:0016757">
    <property type="term" value="F:glycosyltransferase activity"/>
    <property type="evidence" value="ECO:0007669"/>
    <property type="project" value="UniProtKB-KW"/>
</dbReference>
<dbReference type="PANTHER" id="PTHR31042:SF145">
    <property type="entry name" value="CORE-2_I-BRANCHING BETA-1,6-N-ACETYLGLUCOSAMINYLTRANSFERASE FAMILY PROTEIN"/>
    <property type="match status" value="1"/>
</dbReference>
<comment type="subcellular location">
    <subcellularLocation>
        <location evidence="1">Membrane</location>
        <topology evidence="1">Single-pass type II membrane protein</topology>
    </subcellularLocation>
</comment>
<dbReference type="PANTHER" id="PTHR31042">
    <property type="entry name" value="CORE-2/I-BRANCHING BETA-1,6-N-ACETYLGLUCOSAMINYLTRANSFERASE FAMILY PROTEIN-RELATED"/>
    <property type="match status" value="1"/>
</dbReference>
<organism evidence="6 7">
    <name type="scientific">Apatococcus lobatus</name>
    <dbReference type="NCBI Taxonomy" id="904363"/>
    <lineage>
        <taxon>Eukaryota</taxon>
        <taxon>Viridiplantae</taxon>
        <taxon>Chlorophyta</taxon>
        <taxon>core chlorophytes</taxon>
        <taxon>Trebouxiophyceae</taxon>
        <taxon>Chlorellales</taxon>
        <taxon>Chlorellaceae</taxon>
        <taxon>Apatococcus</taxon>
    </lineage>
</organism>
<keyword evidence="7" id="KW-1185">Reference proteome</keyword>
<protein>
    <submittedName>
        <fullName evidence="6">Uncharacterized protein</fullName>
    </submittedName>
</protein>
<evidence type="ECO:0000256" key="1">
    <source>
        <dbReference type="ARBA" id="ARBA00004606"/>
    </source>
</evidence>
<accession>A0AAW1S665</accession>